<protein>
    <submittedName>
        <fullName evidence="2">Uncharacterized protein</fullName>
    </submittedName>
</protein>
<name>A0A6C0BMT7_9ZZZZ</name>
<sequence length="43" mass="5111">MITSENRRSNLGKNFFLASFFFVVWIFPGGGFFQFGKFQVFFF</sequence>
<reference evidence="2" key="1">
    <citation type="journal article" date="2020" name="Nature">
        <title>Giant virus diversity and host interactions through global metagenomics.</title>
        <authorList>
            <person name="Schulz F."/>
            <person name="Roux S."/>
            <person name="Paez-Espino D."/>
            <person name="Jungbluth S."/>
            <person name="Walsh D.A."/>
            <person name="Denef V.J."/>
            <person name="McMahon K.D."/>
            <person name="Konstantinidis K.T."/>
            <person name="Eloe-Fadrosh E.A."/>
            <person name="Kyrpides N.C."/>
            <person name="Woyke T."/>
        </authorList>
    </citation>
    <scope>NUCLEOTIDE SEQUENCE</scope>
    <source>
        <strain evidence="2">GVMAG-M-3300017989-17</strain>
    </source>
</reference>
<evidence type="ECO:0000313" key="2">
    <source>
        <dbReference type="EMBL" id="QHS93332.1"/>
    </source>
</evidence>
<keyword evidence="1" id="KW-0812">Transmembrane</keyword>
<dbReference type="AlphaFoldDB" id="A0A6C0BMT7"/>
<proteinExistence type="predicted"/>
<organism evidence="2">
    <name type="scientific">viral metagenome</name>
    <dbReference type="NCBI Taxonomy" id="1070528"/>
    <lineage>
        <taxon>unclassified sequences</taxon>
        <taxon>metagenomes</taxon>
        <taxon>organismal metagenomes</taxon>
    </lineage>
</organism>
<keyword evidence="1" id="KW-1133">Transmembrane helix</keyword>
<accession>A0A6C0BMT7</accession>
<evidence type="ECO:0000256" key="1">
    <source>
        <dbReference type="SAM" id="Phobius"/>
    </source>
</evidence>
<keyword evidence="1" id="KW-0472">Membrane</keyword>
<feature type="transmembrane region" description="Helical" evidence="1">
    <location>
        <begin position="15"/>
        <end position="35"/>
    </location>
</feature>
<dbReference type="EMBL" id="MN739202">
    <property type="protein sequence ID" value="QHS93332.1"/>
    <property type="molecule type" value="Genomic_DNA"/>
</dbReference>